<dbReference type="InterPro" id="IPR023011">
    <property type="entry name" value="ATP_synth_F0_asu_AS"/>
</dbReference>
<dbReference type="GO" id="GO:0045259">
    <property type="term" value="C:proton-transporting ATP synthase complex"/>
    <property type="evidence" value="ECO:0007669"/>
    <property type="project" value="UniProtKB-KW"/>
</dbReference>
<keyword evidence="11" id="KW-1003">Cell membrane</keyword>
<dbReference type="NCBIfam" id="TIGR01131">
    <property type="entry name" value="ATP_synt_6_or_A"/>
    <property type="match status" value="1"/>
</dbReference>
<evidence type="ECO:0000256" key="7">
    <source>
        <dbReference type="ARBA" id="ARBA00022989"/>
    </source>
</evidence>
<dbReference type="InterPro" id="IPR000568">
    <property type="entry name" value="ATP_synth_F0_asu"/>
</dbReference>
<dbReference type="CDD" id="cd00310">
    <property type="entry name" value="ATP-synt_Fo_a_6"/>
    <property type="match status" value="1"/>
</dbReference>
<dbReference type="Pfam" id="PF00119">
    <property type="entry name" value="ATP-synt_A"/>
    <property type="match status" value="1"/>
</dbReference>
<gene>
    <name evidence="11 13" type="primary">atpB</name>
    <name evidence="13" type="ORF">AB3N04_12470</name>
</gene>
<dbReference type="HAMAP" id="MF_01393">
    <property type="entry name" value="ATP_synth_a_bact"/>
    <property type="match status" value="1"/>
</dbReference>
<feature type="transmembrane region" description="Helical" evidence="11">
    <location>
        <begin position="20"/>
        <end position="39"/>
    </location>
</feature>
<keyword evidence="4 11" id="KW-0138">CF(0)</keyword>
<keyword evidence="9 11" id="KW-0472">Membrane</keyword>
<feature type="transmembrane region" description="Helical" evidence="11">
    <location>
        <begin position="182"/>
        <end position="207"/>
    </location>
</feature>
<dbReference type="PANTHER" id="PTHR42823:SF3">
    <property type="entry name" value="ATP SYNTHASE SUBUNIT A, CHLOROPLASTIC"/>
    <property type="match status" value="1"/>
</dbReference>
<evidence type="ECO:0000313" key="13">
    <source>
        <dbReference type="EMBL" id="XDI35528.1"/>
    </source>
</evidence>
<comment type="function">
    <text evidence="11 12">Key component of the proton channel; it plays a direct role in the translocation of protons across the membrane.</text>
</comment>
<evidence type="ECO:0000256" key="9">
    <source>
        <dbReference type="ARBA" id="ARBA00023136"/>
    </source>
</evidence>
<keyword evidence="3 11" id="KW-0813">Transport</keyword>
<keyword evidence="10 11" id="KW-0066">ATP synthesis</keyword>
<keyword evidence="7 11" id="KW-1133">Transmembrane helix</keyword>
<keyword evidence="6 11" id="KW-0375">Hydrogen ion transport</keyword>
<dbReference type="InterPro" id="IPR045082">
    <property type="entry name" value="ATP_syn_F0_a_bact/chloroplast"/>
</dbReference>
<dbReference type="RefSeq" id="WP_047973268.1">
    <property type="nucleotide sequence ID" value="NZ_CP162551.1"/>
</dbReference>
<organism evidence="13">
    <name type="scientific">Alkalihalophilus sp. As8PL</name>
    <dbReference type="NCBI Taxonomy" id="3237103"/>
    <lineage>
        <taxon>Bacteria</taxon>
        <taxon>Bacillati</taxon>
        <taxon>Bacillota</taxon>
        <taxon>Bacilli</taxon>
        <taxon>Bacillales</taxon>
        <taxon>Bacillaceae</taxon>
        <taxon>Alkalihalophilus</taxon>
    </lineage>
</organism>
<dbReference type="Gene3D" id="1.20.120.220">
    <property type="entry name" value="ATP synthase, F0 complex, subunit A"/>
    <property type="match status" value="1"/>
</dbReference>
<evidence type="ECO:0000256" key="1">
    <source>
        <dbReference type="ARBA" id="ARBA00004141"/>
    </source>
</evidence>
<keyword evidence="8 11" id="KW-0406">Ion transport</keyword>
<reference evidence="13" key="1">
    <citation type="submission" date="2024-07" db="EMBL/GenBank/DDBJ databases">
        <title>Identification and characteristics of an arsenic-resistant bacterial isolate, which belongs to a novel species.</title>
        <authorList>
            <person name="Juszczyk A."/>
            <person name="Kowalczyk A."/>
            <person name="Was K."/>
            <person name="Kosowicz W."/>
            <person name="Budzyn A."/>
            <person name="Latowski D."/>
        </authorList>
    </citation>
    <scope>NUCLEOTIDE SEQUENCE</scope>
    <source>
        <strain evidence="13">As8PL</strain>
    </source>
</reference>
<evidence type="ECO:0000256" key="11">
    <source>
        <dbReference type="HAMAP-Rule" id="MF_01393"/>
    </source>
</evidence>
<dbReference type="GO" id="GO:0005886">
    <property type="term" value="C:plasma membrane"/>
    <property type="evidence" value="ECO:0007669"/>
    <property type="project" value="UniProtKB-SubCell"/>
</dbReference>
<feature type="transmembrane region" description="Helical" evidence="11">
    <location>
        <begin position="76"/>
        <end position="97"/>
    </location>
</feature>
<evidence type="ECO:0000256" key="10">
    <source>
        <dbReference type="ARBA" id="ARBA00023310"/>
    </source>
</evidence>
<dbReference type="InterPro" id="IPR035908">
    <property type="entry name" value="F0_ATP_A_sf"/>
</dbReference>
<dbReference type="SUPFAM" id="SSF81336">
    <property type="entry name" value="F1F0 ATP synthase subunit A"/>
    <property type="match status" value="1"/>
</dbReference>
<accession>A0AB39BPW4</accession>
<evidence type="ECO:0000256" key="6">
    <source>
        <dbReference type="ARBA" id="ARBA00022781"/>
    </source>
</evidence>
<evidence type="ECO:0000256" key="3">
    <source>
        <dbReference type="ARBA" id="ARBA00022448"/>
    </source>
</evidence>
<feature type="transmembrane region" description="Helical" evidence="11">
    <location>
        <begin position="213"/>
        <end position="232"/>
    </location>
</feature>
<evidence type="ECO:0000256" key="2">
    <source>
        <dbReference type="ARBA" id="ARBA00006810"/>
    </source>
</evidence>
<comment type="similarity">
    <text evidence="2 11 12">Belongs to the ATPase A chain family.</text>
</comment>
<dbReference type="NCBIfam" id="NF004479">
    <property type="entry name" value="PRK05815.1-4"/>
    <property type="match status" value="1"/>
</dbReference>
<proteinExistence type="inferred from homology"/>
<dbReference type="PROSITE" id="PS00449">
    <property type="entry name" value="ATPASE_A"/>
    <property type="match status" value="1"/>
</dbReference>
<sequence length="238" mass="26806">MNDHVAPIREFMGLSFNMSTVLMTTVACLIVFLICFIGTRRLAMRPSGMQNFLEWAIDFVRGIVKANMGWKVGGQFIALAFTLLFYVFVANMLGLPFELYNPNTHEVWWKSPTSDPVLTLTMAVLVVGLTHYYGIKIRGVGEYMKDYIRPVPFLLPFKIIEEFANTLTLGMRLFGNVYAKEILMILLVGLGTSGLLGMFGAFLPLIVWQAFGMFIGAIQAYIFAMLAMVYMAHKVESH</sequence>
<dbReference type="AlphaFoldDB" id="A0AB39BPW4"/>
<evidence type="ECO:0000256" key="4">
    <source>
        <dbReference type="ARBA" id="ARBA00022547"/>
    </source>
</evidence>
<dbReference type="PANTHER" id="PTHR42823">
    <property type="entry name" value="ATP SYNTHASE SUBUNIT A, CHLOROPLASTIC"/>
    <property type="match status" value="1"/>
</dbReference>
<dbReference type="PRINTS" id="PR00123">
    <property type="entry name" value="ATPASEA"/>
</dbReference>
<evidence type="ECO:0000256" key="12">
    <source>
        <dbReference type="RuleBase" id="RU000483"/>
    </source>
</evidence>
<dbReference type="GO" id="GO:0046933">
    <property type="term" value="F:proton-transporting ATP synthase activity, rotational mechanism"/>
    <property type="evidence" value="ECO:0007669"/>
    <property type="project" value="UniProtKB-UniRule"/>
</dbReference>
<keyword evidence="5 11" id="KW-0812">Transmembrane</keyword>
<evidence type="ECO:0000256" key="8">
    <source>
        <dbReference type="ARBA" id="ARBA00023065"/>
    </source>
</evidence>
<comment type="subcellular location">
    <subcellularLocation>
        <location evidence="11 12">Cell membrane</location>
        <topology evidence="11 12">Multi-pass membrane protein</topology>
    </subcellularLocation>
    <subcellularLocation>
        <location evidence="1">Membrane</location>
        <topology evidence="1">Multi-pass membrane protein</topology>
    </subcellularLocation>
</comment>
<protein>
    <recommendedName>
        <fullName evidence="11 12">ATP synthase subunit a</fullName>
    </recommendedName>
    <alternativeName>
        <fullName evidence="11">ATP synthase F0 sector subunit a</fullName>
    </alternativeName>
    <alternativeName>
        <fullName evidence="11">F-ATPase subunit 6</fullName>
    </alternativeName>
</protein>
<dbReference type="GO" id="GO:0042777">
    <property type="term" value="P:proton motive force-driven plasma membrane ATP synthesis"/>
    <property type="evidence" value="ECO:0007669"/>
    <property type="project" value="TreeGrafter"/>
</dbReference>
<name>A0AB39BPW4_9BACI</name>
<feature type="transmembrane region" description="Helical" evidence="11">
    <location>
        <begin position="117"/>
        <end position="135"/>
    </location>
</feature>
<evidence type="ECO:0000256" key="5">
    <source>
        <dbReference type="ARBA" id="ARBA00022692"/>
    </source>
</evidence>
<dbReference type="EMBL" id="CP162551">
    <property type="protein sequence ID" value="XDI35528.1"/>
    <property type="molecule type" value="Genomic_DNA"/>
</dbReference>